<dbReference type="EMBL" id="VLKN01000002">
    <property type="protein sequence ID" value="TWI04958.1"/>
    <property type="molecule type" value="Genomic_DNA"/>
</dbReference>
<reference evidence="2 3" key="1">
    <citation type="journal article" date="2015" name="Stand. Genomic Sci.">
        <title>Genomic Encyclopedia of Bacterial and Archaeal Type Strains, Phase III: the genomes of soil and plant-associated and newly described type strains.</title>
        <authorList>
            <person name="Whitman W.B."/>
            <person name="Woyke T."/>
            <person name="Klenk H.P."/>
            <person name="Zhou Y."/>
            <person name="Lilburn T.G."/>
            <person name="Beck B.J."/>
            <person name="De Vos P."/>
            <person name="Vandamme P."/>
            <person name="Eisen J.A."/>
            <person name="Garrity G."/>
            <person name="Hugenholtz P."/>
            <person name="Kyrpides N.C."/>
        </authorList>
    </citation>
    <scope>NUCLEOTIDE SEQUENCE [LARGE SCALE GENOMIC DNA]</scope>
    <source>
        <strain evidence="2 3">CGMCC 1.10821</strain>
    </source>
</reference>
<name>A0A562LBG6_9GAMM</name>
<keyword evidence="3" id="KW-1185">Reference proteome</keyword>
<feature type="transmembrane region" description="Helical" evidence="1">
    <location>
        <begin position="46"/>
        <end position="67"/>
    </location>
</feature>
<keyword evidence="1" id="KW-1133">Transmembrane helix</keyword>
<evidence type="ECO:0000313" key="3">
    <source>
        <dbReference type="Proteomes" id="UP000315167"/>
    </source>
</evidence>
<sequence length="194" mass="20745">MNRSSVLAWLAMLSFVVAVTGFGLALDDYAQLRDPVALLGARGMPHAWVFNLLGFVLPGLLVAIVGIRLRRELPAASAWPARIGAQLCVLAALAFAAQGLVSLDASDLDASRTRLHALLAMLWWLAFVPGALLLALGLRQVPGRRALAWVGVLVALALLWFVASPWQPLSNAVAQRIAFVAWLGWAVVAARRPG</sequence>
<gene>
    <name evidence="2" type="ORF">IP90_01100</name>
</gene>
<organism evidence="2 3">
    <name type="scientific">Luteimonas cucumeris</name>
    <dbReference type="NCBI Taxonomy" id="985012"/>
    <lineage>
        <taxon>Bacteria</taxon>
        <taxon>Pseudomonadati</taxon>
        <taxon>Pseudomonadota</taxon>
        <taxon>Gammaproteobacteria</taxon>
        <taxon>Lysobacterales</taxon>
        <taxon>Lysobacteraceae</taxon>
        <taxon>Luteimonas</taxon>
    </lineage>
</organism>
<dbReference type="Pfam" id="PF06197">
    <property type="entry name" value="DUF998"/>
    <property type="match status" value="1"/>
</dbReference>
<keyword evidence="1" id="KW-0472">Membrane</keyword>
<dbReference type="RefSeq" id="WP_144898603.1">
    <property type="nucleotide sequence ID" value="NZ_VLKN01000002.1"/>
</dbReference>
<dbReference type="InterPro" id="IPR009339">
    <property type="entry name" value="DUF998"/>
</dbReference>
<evidence type="ECO:0000313" key="2">
    <source>
        <dbReference type="EMBL" id="TWI04958.1"/>
    </source>
</evidence>
<feature type="transmembrane region" description="Helical" evidence="1">
    <location>
        <begin position="172"/>
        <end position="190"/>
    </location>
</feature>
<dbReference type="Proteomes" id="UP000315167">
    <property type="component" value="Unassembled WGS sequence"/>
</dbReference>
<evidence type="ECO:0000256" key="1">
    <source>
        <dbReference type="SAM" id="Phobius"/>
    </source>
</evidence>
<feature type="transmembrane region" description="Helical" evidence="1">
    <location>
        <begin position="121"/>
        <end position="139"/>
    </location>
</feature>
<accession>A0A562LBG6</accession>
<feature type="transmembrane region" description="Helical" evidence="1">
    <location>
        <begin position="79"/>
        <end position="101"/>
    </location>
</feature>
<protein>
    <submittedName>
        <fullName evidence="2">Putative membrane protein</fullName>
    </submittedName>
</protein>
<keyword evidence="1" id="KW-0812">Transmembrane</keyword>
<comment type="caution">
    <text evidence="2">The sequence shown here is derived from an EMBL/GenBank/DDBJ whole genome shotgun (WGS) entry which is preliminary data.</text>
</comment>
<feature type="transmembrane region" description="Helical" evidence="1">
    <location>
        <begin position="146"/>
        <end position="166"/>
    </location>
</feature>
<dbReference type="AlphaFoldDB" id="A0A562LBG6"/>
<feature type="transmembrane region" description="Helical" evidence="1">
    <location>
        <begin position="7"/>
        <end position="26"/>
    </location>
</feature>
<dbReference type="OrthoDB" id="6024885at2"/>
<proteinExistence type="predicted"/>